<dbReference type="Proteomes" id="UP000219565">
    <property type="component" value="Unassembled WGS sequence"/>
</dbReference>
<evidence type="ECO:0000313" key="3">
    <source>
        <dbReference type="Proteomes" id="UP000219565"/>
    </source>
</evidence>
<reference evidence="2 3" key="1">
    <citation type="submission" date="2017-09" db="EMBL/GenBank/DDBJ databases">
        <authorList>
            <person name="Ehlers B."/>
            <person name="Leendertz F.H."/>
        </authorList>
    </citation>
    <scope>NUCLEOTIDE SEQUENCE [LARGE SCALE GENOMIC DNA]</scope>
    <source>
        <strain evidence="2 3">DSM 45537</strain>
    </source>
</reference>
<sequence>MSQIKVDPSVYYNASKSLSGLTTDIQSAVNEIMTPGLNATLGMGGHYAAVKGWNTSYKKHCEDLVGTISAYAAATQQLADVLNLAGHNWHMANYNANSDKNKGPEPNKPSVTNSHPFGSKGIDPIPDPATLSPSASRLTLWPSGSEILLLSNLTLLHVEVPDGDTDTLNRAATGWRRFHDSTAILEAAGKLNGIEGTFSSVEAPDVAEIRELLGVLKKGANAISVVAAGLASAVTSHHDALVDLRSRIIDASPTAFPDHGVKATRRSTGVDVMPQREASETEIYTAANVYKDIIGTHPLLELLRKATFDGVDSLAVKTRLTEIAALRDDAIVRLDSYSAEPVKCTLNPNWESELAKIDPDVRPWVGAAVKYGNEAGVDPRLVLAIVYNEGGNRSDSFLEREMSHAYDTFIREGGNWLRPNSLGLTNIKEDTFNTLKNQYPSEFAGKEWSDLKSDPDLAIMAASYNLKRIETQWVKEAPDELKQKWTLNEFMAAGYNSEANMDAYIKNGDLGPHVQAYVRMTHTSLDKAGKLIGGMYTCK</sequence>
<organism evidence="2 3">
    <name type="scientific">Nocardia amikacinitolerans</name>
    <dbReference type="NCBI Taxonomy" id="756689"/>
    <lineage>
        <taxon>Bacteria</taxon>
        <taxon>Bacillati</taxon>
        <taxon>Actinomycetota</taxon>
        <taxon>Actinomycetes</taxon>
        <taxon>Mycobacteriales</taxon>
        <taxon>Nocardiaceae</taxon>
        <taxon>Nocardia</taxon>
    </lineage>
</organism>
<dbReference type="EMBL" id="OBEG01000002">
    <property type="protein sequence ID" value="SNY81361.1"/>
    <property type="molecule type" value="Genomic_DNA"/>
</dbReference>
<name>A0A285LD75_9NOCA</name>
<dbReference type="SUPFAM" id="SSF53955">
    <property type="entry name" value="Lysozyme-like"/>
    <property type="match status" value="1"/>
</dbReference>
<proteinExistence type="predicted"/>
<accession>A0A285LD75</accession>
<gene>
    <name evidence="2" type="ORF">SAMN04244553_2954</name>
</gene>
<dbReference type="InterPro" id="IPR023346">
    <property type="entry name" value="Lysozyme-like_dom_sf"/>
</dbReference>
<evidence type="ECO:0000313" key="2">
    <source>
        <dbReference type="EMBL" id="SNY81361.1"/>
    </source>
</evidence>
<dbReference type="OrthoDB" id="4498040at2"/>
<protein>
    <recommendedName>
        <fullName evidence="4">Transglycosylase SLT domain-containing protein</fullName>
    </recommendedName>
</protein>
<keyword evidence="3" id="KW-1185">Reference proteome</keyword>
<dbReference type="RefSeq" id="WP_143861428.1">
    <property type="nucleotide sequence ID" value="NZ_OBEG01000002.1"/>
</dbReference>
<dbReference type="AlphaFoldDB" id="A0A285LD75"/>
<evidence type="ECO:0008006" key="4">
    <source>
        <dbReference type="Google" id="ProtNLM"/>
    </source>
</evidence>
<evidence type="ECO:0000256" key="1">
    <source>
        <dbReference type="SAM" id="MobiDB-lite"/>
    </source>
</evidence>
<dbReference type="Gene3D" id="1.10.530.10">
    <property type="match status" value="1"/>
</dbReference>
<feature type="region of interest" description="Disordered" evidence="1">
    <location>
        <begin position="95"/>
        <end position="128"/>
    </location>
</feature>